<evidence type="ECO:0000313" key="1">
    <source>
        <dbReference type="EMBL" id="GAG72618.1"/>
    </source>
</evidence>
<comment type="caution">
    <text evidence="1">The sequence shown here is derived from an EMBL/GenBank/DDBJ whole genome shotgun (WGS) entry which is preliminary data.</text>
</comment>
<protein>
    <submittedName>
        <fullName evidence="1">Uncharacterized protein</fullName>
    </submittedName>
</protein>
<name>X1AJ35_9ZZZZ</name>
<dbReference type="EMBL" id="BART01000460">
    <property type="protein sequence ID" value="GAG72618.1"/>
    <property type="molecule type" value="Genomic_DNA"/>
</dbReference>
<feature type="non-terminal residue" evidence="1">
    <location>
        <position position="54"/>
    </location>
</feature>
<accession>X1AJ35</accession>
<sequence>MFIIEFPITNKIKKGIITKITNLALSCLKSDRDVSLNGSLLPLNLILILPWLEI</sequence>
<gene>
    <name evidence="1" type="ORF">S01H4_02189</name>
</gene>
<organism evidence="1">
    <name type="scientific">marine sediment metagenome</name>
    <dbReference type="NCBI Taxonomy" id="412755"/>
    <lineage>
        <taxon>unclassified sequences</taxon>
        <taxon>metagenomes</taxon>
        <taxon>ecological metagenomes</taxon>
    </lineage>
</organism>
<dbReference type="AlphaFoldDB" id="X1AJ35"/>
<proteinExistence type="predicted"/>
<reference evidence="1" key="1">
    <citation type="journal article" date="2014" name="Front. Microbiol.">
        <title>High frequency of phylogenetically diverse reductive dehalogenase-homologous genes in deep subseafloor sedimentary metagenomes.</title>
        <authorList>
            <person name="Kawai M."/>
            <person name="Futagami T."/>
            <person name="Toyoda A."/>
            <person name="Takaki Y."/>
            <person name="Nishi S."/>
            <person name="Hori S."/>
            <person name="Arai W."/>
            <person name="Tsubouchi T."/>
            <person name="Morono Y."/>
            <person name="Uchiyama I."/>
            <person name="Ito T."/>
            <person name="Fujiyama A."/>
            <person name="Inagaki F."/>
            <person name="Takami H."/>
        </authorList>
    </citation>
    <scope>NUCLEOTIDE SEQUENCE</scope>
    <source>
        <strain evidence="1">Expedition CK06-06</strain>
    </source>
</reference>